<organism evidence="3 4">
    <name type="scientific">Puia dinghuensis</name>
    <dbReference type="NCBI Taxonomy" id="1792502"/>
    <lineage>
        <taxon>Bacteria</taxon>
        <taxon>Pseudomonadati</taxon>
        <taxon>Bacteroidota</taxon>
        <taxon>Chitinophagia</taxon>
        <taxon>Chitinophagales</taxon>
        <taxon>Chitinophagaceae</taxon>
        <taxon>Puia</taxon>
    </lineage>
</organism>
<proteinExistence type="predicted"/>
<comment type="caution">
    <text evidence="3">The sequence shown here is derived from an EMBL/GenBank/DDBJ whole genome shotgun (WGS) entry which is preliminary data.</text>
</comment>
<reference evidence="3" key="1">
    <citation type="journal article" date="2014" name="Int. J. Syst. Evol. Microbiol.">
        <title>Complete genome sequence of Corynebacterium casei LMG S-19264T (=DSM 44701T), isolated from a smear-ripened cheese.</title>
        <authorList>
            <consortium name="US DOE Joint Genome Institute (JGI-PGF)"/>
            <person name="Walter F."/>
            <person name="Albersmeier A."/>
            <person name="Kalinowski J."/>
            <person name="Ruckert C."/>
        </authorList>
    </citation>
    <scope>NUCLEOTIDE SEQUENCE</scope>
    <source>
        <strain evidence="3">CGMCC 1.15448</strain>
    </source>
</reference>
<evidence type="ECO:0000256" key="1">
    <source>
        <dbReference type="SAM" id="MobiDB-lite"/>
    </source>
</evidence>
<evidence type="ECO:0000313" key="4">
    <source>
        <dbReference type="Proteomes" id="UP000607559"/>
    </source>
</evidence>
<keyword evidence="2" id="KW-1133">Transmembrane helix</keyword>
<dbReference type="EMBL" id="BMJC01000002">
    <property type="protein sequence ID" value="GGB00993.1"/>
    <property type="molecule type" value="Genomic_DNA"/>
</dbReference>
<feature type="transmembrane region" description="Helical" evidence="2">
    <location>
        <begin position="91"/>
        <end position="110"/>
    </location>
</feature>
<protein>
    <submittedName>
        <fullName evidence="3">Uncharacterized protein</fullName>
    </submittedName>
</protein>
<keyword evidence="4" id="KW-1185">Reference proteome</keyword>
<accession>A0A8J2UD41</accession>
<feature type="compositionally biased region" description="Basic and acidic residues" evidence="1">
    <location>
        <begin position="193"/>
        <end position="212"/>
    </location>
</feature>
<dbReference type="Proteomes" id="UP000607559">
    <property type="component" value="Unassembled WGS sequence"/>
</dbReference>
<keyword evidence="2" id="KW-0472">Membrane</keyword>
<keyword evidence="2" id="KW-0812">Transmembrane</keyword>
<dbReference type="AlphaFoldDB" id="A0A8J2UD41"/>
<feature type="region of interest" description="Disordered" evidence="1">
    <location>
        <begin position="177"/>
        <end position="212"/>
    </location>
</feature>
<evidence type="ECO:0000256" key="2">
    <source>
        <dbReference type="SAM" id="Phobius"/>
    </source>
</evidence>
<reference evidence="3" key="2">
    <citation type="submission" date="2020-09" db="EMBL/GenBank/DDBJ databases">
        <authorList>
            <person name="Sun Q."/>
            <person name="Zhou Y."/>
        </authorList>
    </citation>
    <scope>NUCLEOTIDE SEQUENCE</scope>
    <source>
        <strain evidence="3">CGMCC 1.15448</strain>
    </source>
</reference>
<sequence length="212" mass="23526">MIIMPTILILVFIYLSTQQLNEFKSSINSYRNGPAAGDIPSPWDTSGKFVSLQNNLDYIKWYSRVKLEDKAIDHRYAQSGFLLIARTYSKYLGFFTGMILAIVAAVFIISKLKEDVSQLEGSIREKIRFRVVSSSPGVIFGLLGTVLMLSTILYNPEIAQTDTPLYMVPDISIQGNPAPAQNTAAPKGQIPADEIRSLDPGDQKDSPHSKRP</sequence>
<feature type="transmembrane region" description="Helical" evidence="2">
    <location>
        <begin position="131"/>
        <end position="154"/>
    </location>
</feature>
<evidence type="ECO:0000313" key="3">
    <source>
        <dbReference type="EMBL" id="GGB00993.1"/>
    </source>
</evidence>
<name>A0A8J2UD41_9BACT</name>
<gene>
    <name evidence="3" type="ORF">GCM10011511_25390</name>
</gene>